<dbReference type="GO" id="GO:0005315">
    <property type="term" value="F:phosphate transmembrane transporter activity"/>
    <property type="evidence" value="ECO:0007669"/>
    <property type="project" value="InterPro"/>
</dbReference>
<dbReference type="Pfam" id="PF00005">
    <property type="entry name" value="ABC_tran"/>
    <property type="match status" value="1"/>
</dbReference>
<dbReference type="InterPro" id="IPR003439">
    <property type="entry name" value="ABC_transporter-like_ATP-bd"/>
</dbReference>
<dbReference type="InterPro" id="IPR017871">
    <property type="entry name" value="ABC_transporter-like_CS"/>
</dbReference>
<keyword evidence="1" id="KW-0813">Transport</keyword>
<dbReference type="InterPro" id="IPR003593">
    <property type="entry name" value="AAA+_ATPase"/>
</dbReference>
<dbReference type="PANTHER" id="PTHR43423">
    <property type="entry name" value="ABC TRANSPORTER I FAMILY MEMBER 17"/>
    <property type="match status" value="1"/>
</dbReference>
<dbReference type="SMART" id="SM00382">
    <property type="entry name" value="AAA"/>
    <property type="match status" value="1"/>
</dbReference>
<comment type="caution">
    <text evidence="6">The sequence shown here is derived from an EMBL/GenBank/DDBJ whole genome shotgun (WGS) entry which is preliminary data.</text>
</comment>
<protein>
    <submittedName>
        <fullName evidence="6">ATP-binding cassette domain-containing protein</fullName>
    </submittedName>
</protein>
<accession>A0A832N5P8</accession>
<dbReference type="InterPro" id="IPR027417">
    <property type="entry name" value="P-loop_NTPase"/>
</dbReference>
<dbReference type="PANTHER" id="PTHR43423:SF1">
    <property type="entry name" value="ABC TRANSPORTER I FAMILY MEMBER 17"/>
    <property type="match status" value="1"/>
</dbReference>
<dbReference type="PROSITE" id="PS50893">
    <property type="entry name" value="ABC_TRANSPORTER_2"/>
    <property type="match status" value="1"/>
</dbReference>
<feature type="domain" description="ABC transporter" evidence="5">
    <location>
        <begin position="20"/>
        <end position="254"/>
    </location>
</feature>
<proteinExistence type="predicted"/>
<dbReference type="GO" id="GO:0016887">
    <property type="term" value="F:ATP hydrolysis activity"/>
    <property type="evidence" value="ECO:0007669"/>
    <property type="project" value="InterPro"/>
</dbReference>
<organism evidence="6">
    <name type="scientific">Candidatus Tenderia electrophaga</name>
    <dbReference type="NCBI Taxonomy" id="1748243"/>
    <lineage>
        <taxon>Bacteria</taxon>
        <taxon>Pseudomonadati</taxon>
        <taxon>Pseudomonadota</taxon>
        <taxon>Gammaproteobacteria</taxon>
        <taxon>Candidatus Tenderiales</taxon>
        <taxon>Candidatus Tenderiaceae</taxon>
        <taxon>Candidatus Tenderia</taxon>
    </lineage>
</organism>
<evidence type="ECO:0000256" key="3">
    <source>
        <dbReference type="ARBA" id="ARBA00022741"/>
    </source>
</evidence>
<keyword evidence="2" id="KW-0592">Phosphate transport</keyword>
<dbReference type="Proteomes" id="UP000885832">
    <property type="component" value="Unassembled WGS sequence"/>
</dbReference>
<dbReference type="AlphaFoldDB" id="A0A832N5P8"/>
<dbReference type="PROSITE" id="PS00211">
    <property type="entry name" value="ABC_TRANSPORTER_1"/>
    <property type="match status" value="1"/>
</dbReference>
<dbReference type="GO" id="GO:0005524">
    <property type="term" value="F:ATP binding"/>
    <property type="evidence" value="ECO:0007669"/>
    <property type="project" value="UniProtKB-KW"/>
</dbReference>
<evidence type="ECO:0000256" key="4">
    <source>
        <dbReference type="ARBA" id="ARBA00022840"/>
    </source>
</evidence>
<keyword evidence="3" id="KW-0547">Nucleotide-binding</keyword>
<evidence type="ECO:0000313" key="6">
    <source>
        <dbReference type="EMBL" id="HHJ80001.1"/>
    </source>
</evidence>
<keyword evidence="4 6" id="KW-0067">ATP-binding</keyword>
<reference evidence="6" key="1">
    <citation type="journal article" date="2020" name="mSystems">
        <title>Genome- and Community-Level Interaction Insights into Carbon Utilization and Element Cycling Functions of Hydrothermarchaeota in Hydrothermal Sediment.</title>
        <authorList>
            <person name="Zhou Z."/>
            <person name="Liu Y."/>
            <person name="Xu W."/>
            <person name="Pan J."/>
            <person name="Luo Z.H."/>
            <person name="Li M."/>
        </authorList>
    </citation>
    <scope>NUCLEOTIDE SEQUENCE [LARGE SCALE GENOMIC DNA]</scope>
    <source>
        <strain evidence="6">HyVt-505</strain>
    </source>
</reference>
<dbReference type="InterPro" id="IPR005670">
    <property type="entry name" value="PstB-like"/>
</dbReference>
<name>A0A832N5P8_9GAMM</name>
<evidence type="ECO:0000259" key="5">
    <source>
        <dbReference type="PROSITE" id="PS50893"/>
    </source>
</evidence>
<dbReference type="SUPFAM" id="SSF52540">
    <property type="entry name" value="P-loop containing nucleoside triphosphate hydrolases"/>
    <property type="match status" value="1"/>
</dbReference>
<evidence type="ECO:0000256" key="2">
    <source>
        <dbReference type="ARBA" id="ARBA00022592"/>
    </source>
</evidence>
<dbReference type="GO" id="GO:0016020">
    <property type="term" value="C:membrane"/>
    <property type="evidence" value="ECO:0007669"/>
    <property type="project" value="InterPro"/>
</dbReference>
<sequence>MPLQFEIIEPALPQPQAGALQIQGLNLELGGTAVLEGVELALPATGVTTLIGPSGAGKSSLLRCINGLHQGWQGQIELAGRDIHHWPGGWDQLRRHVGLIAQKPCVFPQSIRANVVFGIQGWRQRRRADALVEAVLRQAALWDEVSGRLTAPAETLSLGQQQRLCIARALAIKPGLLLLDEPTASLDPRSKQLIEQSIKSLAESMPLVCVTHDLEQARRLGGQVVFMCEGKVIERADCESFFQRPQRLESREFLSWNVCQC</sequence>
<gene>
    <name evidence="6" type="ORF">ENJ65_00040</name>
</gene>
<dbReference type="CDD" id="cd03260">
    <property type="entry name" value="ABC_PstB_phosphate_transporter"/>
    <property type="match status" value="1"/>
</dbReference>
<dbReference type="GO" id="GO:0035435">
    <property type="term" value="P:phosphate ion transmembrane transport"/>
    <property type="evidence" value="ECO:0007669"/>
    <property type="project" value="InterPro"/>
</dbReference>
<dbReference type="EMBL" id="DRNF01000004">
    <property type="protein sequence ID" value="HHJ80001.1"/>
    <property type="molecule type" value="Genomic_DNA"/>
</dbReference>
<dbReference type="Gene3D" id="3.40.50.300">
    <property type="entry name" value="P-loop containing nucleotide triphosphate hydrolases"/>
    <property type="match status" value="1"/>
</dbReference>
<evidence type="ECO:0000256" key="1">
    <source>
        <dbReference type="ARBA" id="ARBA00022448"/>
    </source>
</evidence>